<accession>A0A0N0VEN3</accession>
<proteinExistence type="predicted"/>
<sequence length="62" mass="6850">MAEADWALPARSWTHNARWCSTSSALNCATCLFIVHHEWTANPTCPMPVIPQAEGYDTHGPP</sequence>
<protein>
    <submittedName>
        <fullName evidence="1">Uncharacterized protein</fullName>
    </submittedName>
</protein>
<dbReference type="GeneID" id="26906205"/>
<dbReference type="EMBL" id="LGTL01000012">
    <property type="protein sequence ID" value="KPA78828.1"/>
    <property type="molecule type" value="Genomic_DNA"/>
</dbReference>
<keyword evidence="2" id="KW-1185">Reference proteome</keyword>
<organism evidence="1 2">
    <name type="scientific">Leptomonas pyrrhocoris</name>
    <name type="common">Firebug parasite</name>
    <dbReference type="NCBI Taxonomy" id="157538"/>
    <lineage>
        <taxon>Eukaryota</taxon>
        <taxon>Discoba</taxon>
        <taxon>Euglenozoa</taxon>
        <taxon>Kinetoplastea</taxon>
        <taxon>Metakinetoplastina</taxon>
        <taxon>Trypanosomatida</taxon>
        <taxon>Trypanosomatidae</taxon>
        <taxon>Leishmaniinae</taxon>
        <taxon>Leptomonas</taxon>
    </lineage>
</organism>
<dbReference type="Proteomes" id="UP000037923">
    <property type="component" value="Unassembled WGS sequence"/>
</dbReference>
<gene>
    <name evidence="1" type="ORF">ABB37_05915</name>
</gene>
<dbReference type="VEuPathDB" id="TriTrypDB:LpyrH10_12_0930"/>
<evidence type="ECO:0000313" key="2">
    <source>
        <dbReference type="Proteomes" id="UP000037923"/>
    </source>
</evidence>
<dbReference type="RefSeq" id="XP_015657267.1">
    <property type="nucleotide sequence ID" value="XM_015804133.1"/>
</dbReference>
<evidence type="ECO:0000313" key="1">
    <source>
        <dbReference type="EMBL" id="KPA78828.1"/>
    </source>
</evidence>
<reference evidence="1 2" key="1">
    <citation type="submission" date="2015-07" db="EMBL/GenBank/DDBJ databases">
        <title>High-quality genome of monoxenous trypanosomatid Leptomonas pyrrhocoris.</title>
        <authorList>
            <person name="Flegontov P."/>
            <person name="Butenko A."/>
            <person name="Firsov S."/>
            <person name="Vlcek C."/>
            <person name="Logacheva M.D."/>
            <person name="Field M."/>
            <person name="Filatov D."/>
            <person name="Flegontova O."/>
            <person name="Gerasimov E."/>
            <person name="Jackson A.P."/>
            <person name="Kelly S."/>
            <person name="Opperdoes F."/>
            <person name="O'Reilly A."/>
            <person name="Votypka J."/>
            <person name="Yurchenko V."/>
            <person name="Lukes J."/>
        </authorList>
    </citation>
    <scope>NUCLEOTIDE SEQUENCE [LARGE SCALE GENOMIC DNA]</scope>
    <source>
        <strain evidence="1">H10</strain>
    </source>
</reference>
<comment type="caution">
    <text evidence="1">The sequence shown here is derived from an EMBL/GenBank/DDBJ whole genome shotgun (WGS) entry which is preliminary data.</text>
</comment>
<name>A0A0N0VEN3_LEPPY</name>
<dbReference type="AlphaFoldDB" id="A0A0N0VEN3"/>